<feature type="domain" description="Helicase ATP-binding" evidence="9">
    <location>
        <begin position="121"/>
        <end position="301"/>
    </location>
</feature>
<dbReference type="PROSITE" id="PS51192">
    <property type="entry name" value="HELICASE_ATP_BIND_1"/>
    <property type="match status" value="1"/>
</dbReference>
<dbReference type="AlphaFoldDB" id="A0A8S1HTA7"/>
<evidence type="ECO:0000256" key="8">
    <source>
        <dbReference type="SAM" id="MobiDB-lite"/>
    </source>
</evidence>
<evidence type="ECO:0000256" key="7">
    <source>
        <dbReference type="RuleBase" id="RU000492"/>
    </source>
</evidence>
<feature type="domain" description="DEAD-box RNA helicase Q" evidence="11">
    <location>
        <begin position="90"/>
        <end position="118"/>
    </location>
</feature>
<dbReference type="GO" id="GO:0003724">
    <property type="term" value="F:RNA helicase activity"/>
    <property type="evidence" value="ECO:0007669"/>
    <property type="project" value="UniProtKB-EC"/>
</dbReference>
<dbReference type="EMBL" id="CAJGYM010000168">
    <property type="protein sequence ID" value="CAD6199340.1"/>
    <property type="molecule type" value="Genomic_DNA"/>
</dbReference>
<dbReference type="SUPFAM" id="SSF52540">
    <property type="entry name" value="P-loop containing nucleoside triphosphate hydrolases"/>
    <property type="match status" value="1"/>
</dbReference>
<dbReference type="Proteomes" id="UP000835052">
    <property type="component" value="Unassembled WGS sequence"/>
</dbReference>
<dbReference type="FunFam" id="3.40.50.300:FF:000008">
    <property type="entry name" value="ATP-dependent RNA helicase RhlB"/>
    <property type="match status" value="1"/>
</dbReference>
<comment type="caution">
    <text evidence="12">The sequence shown here is derived from an EMBL/GenBank/DDBJ whole genome shotgun (WGS) entry which is preliminary data.</text>
</comment>
<feature type="region of interest" description="Disordered" evidence="8">
    <location>
        <begin position="471"/>
        <end position="510"/>
    </location>
</feature>
<dbReference type="Gene3D" id="3.40.50.300">
    <property type="entry name" value="P-loop containing nucleotide triphosphate hydrolases"/>
    <property type="match status" value="2"/>
</dbReference>
<dbReference type="SMART" id="SM00487">
    <property type="entry name" value="DEXDc"/>
    <property type="match status" value="1"/>
</dbReference>
<dbReference type="InterPro" id="IPR000629">
    <property type="entry name" value="RNA-helicase_DEAD-box_CS"/>
</dbReference>
<feature type="compositionally biased region" description="Basic and acidic residues" evidence="8">
    <location>
        <begin position="471"/>
        <end position="493"/>
    </location>
</feature>
<dbReference type="GO" id="GO:0043186">
    <property type="term" value="C:P granule"/>
    <property type="evidence" value="ECO:0007669"/>
    <property type="project" value="UniProtKB-ARBA"/>
</dbReference>
<keyword evidence="13" id="KW-1185">Reference proteome</keyword>
<evidence type="ECO:0000259" key="10">
    <source>
        <dbReference type="PROSITE" id="PS51194"/>
    </source>
</evidence>
<dbReference type="PROSITE" id="PS00039">
    <property type="entry name" value="DEAD_ATP_HELICASE"/>
    <property type="match status" value="1"/>
</dbReference>
<dbReference type="InterPro" id="IPR001650">
    <property type="entry name" value="Helicase_C-like"/>
</dbReference>
<keyword evidence="5 7" id="KW-0067">ATP-binding</keyword>
<reference evidence="12" key="1">
    <citation type="submission" date="2020-10" db="EMBL/GenBank/DDBJ databases">
        <authorList>
            <person name="Kikuchi T."/>
        </authorList>
    </citation>
    <scope>NUCLEOTIDE SEQUENCE</scope>
    <source>
        <strain evidence="12">NKZ352</strain>
    </source>
</reference>
<evidence type="ECO:0000259" key="9">
    <source>
        <dbReference type="PROSITE" id="PS51192"/>
    </source>
</evidence>
<keyword evidence="4 7" id="KW-0347">Helicase</keyword>
<dbReference type="CDD" id="cd18787">
    <property type="entry name" value="SF2_C_DEAD"/>
    <property type="match status" value="1"/>
</dbReference>
<evidence type="ECO:0000256" key="2">
    <source>
        <dbReference type="ARBA" id="ARBA00022741"/>
    </source>
</evidence>
<dbReference type="EC" id="3.6.4.13" evidence="1"/>
<dbReference type="Pfam" id="PF00271">
    <property type="entry name" value="Helicase_C"/>
    <property type="match status" value="1"/>
</dbReference>
<evidence type="ECO:0000256" key="6">
    <source>
        <dbReference type="PROSITE-ProRule" id="PRU00552"/>
    </source>
</evidence>
<dbReference type="GO" id="GO:0016787">
    <property type="term" value="F:hydrolase activity"/>
    <property type="evidence" value="ECO:0007669"/>
    <property type="project" value="UniProtKB-KW"/>
</dbReference>
<organism evidence="12 13">
    <name type="scientific">Caenorhabditis auriculariae</name>
    <dbReference type="NCBI Taxonomy" id="2777116"/>
    <lineage>
        <taxon>Eukaryota</taxon>
        <taxon>Metazoa</taxon>
        <taxon>Ecdysozoa</taxon>
        <taxon>Nematoda</taxon>
        <taxon>Chromadorea</taxon>
        <taxon>Rhabditida</taxon>
        <taxon>Rhabditina</taxon>
        <taxon>Rhabditomorpha</taxon>
        <taxon>Rhabditoidea</taxon>
        <taxon>Rhabditidae</taxon>
        <taxon>Peloderinae</taxon>
        <taxon>Caenorhabditis</taxon>
    </lineage>
</organism>
<feature type="short sequence motif" description="Q motif" evidence="6">
    <location>
        <begin position="90"/>
        <end position="118"/>
    </location>
</feature>
<dbReference type="PANTHER" id="PTHR47958">
    <property type="entry name" value="ATP-DEPENDENT RNA HELICASE DBP3"/>
    <property type="match status" value="1"/>
</dbReference>
<dbReference type="InterPro" id="IPR014014">
    <property type="entry name" value="RNA_helicase_DEAD_Q_motif"/>
</dbReference>
<dbReference type="GO" id="GO:0003676">
    <property type="term" value="F:nucleic acid binding"/>
    <property type="evidence" value="ECO:0007669"/>
    <property type="project" value="InterPro"/>
</dbReference>
<dbReference type="GO" id="GO:0005524">
    <property type="term" value="F:ATP binding"/>
    <property type="evidence" value="ECO:0007669"/>
    <property type="project" value="UniProtKB-KW"/>
</dbReference>
<dbReference type="PROSITE" id="PS51194">
    <property type="entry name" value="HELICASE_CTER"/>
    <property type="match status" value="1"/>
</dbReference>
<keyword evidence="3 7" id="KW-0378">Hydrolase</keyword>
<comment type="similarity">
    <text evidence="7">Belongs to the DEAD box helicase family.</text>
</comment>
<dbReference type="SMART" id="SM00490">
    <property type="entry name" value="HELICc"/>
    <property type="match status" value="1"/>
</dbReference>
<dbReference type="InterPro" id="IPR011545">
    <property type="entry name" value="DEAD/DEAH_box_helicase_dom"/>
</dbReference>
<dbReference type="Pfam" id="PF00270">
    <property type="entry name" value="DEAD"/>
    <property type="match status" value="1"/>
</dbReference>
<accession>A0A8S1HTA7</accession>
<gene>
    <name evidence="12" type="ORF">CAUJ_LOCUS15243</name>
</gene>
<evidence type="ECO:0000313" key="12">
    <source>
        <dbReference type="EMBL" id="CAD6199340.1"/>
    </source>
</evidence>
<keyword evidence="2 7" id="KW-0547">Nucleotide-binding</keyword>
<evidence type="ECO:0000313" key="13">
    <source>
        <dbReference type="Proteomes" id="UP000835052"/>
    </source>
</evidence>
<dbReference type="InterPro" id="IPR027417">
    <property type="entry name" value="P-loop_NTPase"/>
</dbReference>
<evidence type="ECO:0000256" key="3">
    <source>
        <dbReference type="ARBA" id="ARBA00022801"/>
    </source>
</evidence>
<sequence length="510" mass="57494">MNLALVSKGPSCMFGSLPDETKMRYASIEDAIKSREKDERFEDCKTIIRDLYKPKNSGQSAEALKELKEHLDVYPLDESSNLDIPDPVVTFEEAFGDNEAIMKEIRKNGFTKPSPIQSQMWPVLLSGKDCIGVSQTGSGKKRSLSFLPAFLHIDAQLKQHAPNDQSRPSPFVLVLTPTRELAQQIEGEVKKYSYRGYRSVCVYGGGGRNQQMDVCKGGVEIVIATPGRLADLSAVGVIDLARVTYAVLDEADRMLDMGFEASIRRILFEIRPDKLVALTSATWPPGVRALANRYTKETVMAVVGTLDLSSCSNVKQYFEFIHEKDRFERMCEIVNFLNQRYGKAFKMIIFVKSKIMADHLSSDFCMRGVNSQGLHGGRSQEDRENSLKELREGKVNILVATDLASRGIDIPDITHVVNFDFPNDIEEYVHRVGRTGRAGRSGESMSFLWWNNRSSFAPLIEILERSGQEVPRQLRNDAQKYADKVARGEDGPRPPRKNMNQRENNFQQSY</sequence>
<protein>
    <recommendedName>
        <fullName evidence="1">RNA helicase</fullName>
        <ecNumber evidence="1">3.6.4.13</ecNumber>
    </recommendedName>
</protein>
<evidence type="ECO:0000259" key="11">
    <source>
        <dbReference type="PROSITE" id="PS51195"/>
    </source>
</evidence>
<evidence type="ECO:0000256" key="1">
    <source>
        <dbReference type="ARBA" id="ARBA00012552"/>
    </source>
</evidence>
<name>A0A8S1HTA7_9PELO</name>
<evidence type="ECO:0000256" key="4">
    <source>
        <dbReference type="ARBA" id="ARBA00022806"/>
    </source>
</evidence>
<evidence type="ECO:0000256" key="5">
    <source>
        <dbReference type="ARBA" id="ARBA00022840"/>
    </source>
</evidence>
<proteinExistence type="inferred from homology"/>
<dbReference type="OrthoDB" id="196131at2759"/>
<feature type="compositionally biased region" description="Polar residues" evidence="8">
    <location>
        <begin position="501"/>
        <end position="510"/>
    </location>
</feature>
<feature type="domain" description="Helicase C-terminal" evidence="10">
    <location>
        <begin position="313"/>
        <end position="478"/>
    </location>
</feature>
<dbReference type="PROSITE" id="PS51195">
    <property type="entry name" value="Q_MOTIF"/>
    <property type="match status" value="1"/>
</dbReference>
<dbReference type="InterPro" id="IPR014001">
    <property type="entry name" value="Helicase_ATP-bd"/>
</dbReference>